<dbReference type="EMBL" id="JAUBYV010000005">
    <property type="protein sequence ID" value="KAK2626693.1"/>
    <property type="molecule type" value="Genomic_DNA"/>
</dbReference>
<evidence type="ECO:0000259" key="1">
    <source>
        <dbReference type="Pfam" id="PF03372"/>
    </source>
</evidence>
<gene>
    <name evidence="2" type="ORF">QTJ16_003868</name>
</gene>
<keyword evidence="3" id="KW-1185">Reference proteome</keyword>
<reference evidence="2" key="1">
    <citation type="submission" date="2023-06" db="EMBL/GenBank/DDBJ databases">
        <title>Draft genome of Marssonina rosae.</title>
        <authorList>
            <person name="Cheng Q."/>
        </authorList>
    </citation>
    <scope>NUCLEOTIDE SEQUENCE</scope>
    <source>
        <strain evidence="2">R4</strain>
    </source>
</reference>
<protein>
    <recommendedName>
        <fullName evidence="1">Endonuclease/exonuclease/phosphatase domain-containing protein</fullName>
    </recommendedName>
</protein>
<dbReference type="PANTHER" id="PTHR12121:SF36">
    <property type="entry name" value="ENDONUCLEASE_EXONUCLEASE_PHOSPHATASE DOMAIN-CONTAINING PROTEIN"/>
    <property type="match status" value="1"/>
</dbReference>
<proteinExistence type="predicted"/>
<accession>A0AAD9SY55</accession>
<dbReference type="CDD" id="cd09083">
    <property type="entry name" value="EEP-1"/>
    <property type="match status" value="1"/>
</dbReference>
<dbReference type="Proteomes" id="UP001285354">
    <property type="component" value="Unassembled WGS sequence"/>
</dbReference>
<dbReference type="AlphaFoldDB" id="A0AAD9SY55"/>
<dbReference type="Gene3D" id="3.60.10.10">
    <property type="entry name" value="Endonuclease/exonuclease/phosphatase"/>
    <property type="match status" value="1"/>
</dbReference>
<dbReference type="GO" id="GO:0000175">
    <property type="term" value="F:3'-5'-RNA exonuclease activity"/>
    <property type="evidence" value="ECO:0007669"/>
    <property type="project" value="TreeGrafter"/>
</dbReference>
<comment type="caution">
    <text evidence="2">The sequence shown here is derived from an EMBL/GenBank/DDBJ whole genome shotgun (WGS) entry which is preliminary data.</text>
</comment>
<evidence type="ECO:0000313" key="3">
    <source>
        <dbReference type="Proteomes" id="UP001285354"/>
    </source>
</evidence>
<name>A0AAD9SY55_9HELO</name>
<feature type="domain" description="Endonuclease/exonuclease/phosphatase" evidence="1">
    <location>
        <begin position="65"/>
        <end position="290"/>
    </location>
</feature>
<dbReference type="SUPFAM" id="SSF56219">
    <property type="entry name" value="DNase I-like"/>
    <property type="match status" value="1"/>
</dbReference>
<dbReference type="InterPro" id="IPR005135">
    <property type="entry name" value="Endo/exonuclease/phosphatase"/>
</dbReference>
<dbReference type="PANTHER" id="PTHR12121">
    <property type="entry name" value="CARBON CATABOLITE REPRESSOR PROTEIN 4"/>
    <property type="match status" value="1"/>
</dbReference>
<dbReference type="Pfam" id="PF03372">
    <property type="entry name" value="Exo_endo_phos"/>
    <property type="match status" value="1"/>
</dbReference>
<organism evidence="2 3">
    <name type="scientific">Diplocarpon rosae</name>
    <dbReference type="NCBI Taxonomy" id="946125"/>
    <lineage>
        <taxon>Eukaryota</taxon>
        <taxon>Fungi</taxon>
        <taxon>Dikarya</taxon>
        <taxon>Ascomycota</taxon>
        <taxon>Pezizomycotina</taxon>
        <taxon>Leotiomycetes</taxon>
        <taxon>Helotiales</taxon>
        <taxon>Drepanopezizaceae</taxon>
        <taxon>Diplocarpon</taxon>
    </lineage>
</organism>
<dbReference type="InterPro" id="IPR036691">
    <property type="entry name" value="Endo/exonu/phosph_ase_sf"/>
</dbReference>
<evidence type="ECO:0000313" key="2">
    <source>
        <dbReference type="EMBL" id="KAK2626693.1"/>
    </source>
</evidence>
<dbReference type="InterPro" id="IPR050410">
    <property type="entry name" value="CCR4/nocturin_mRNA_transcr"/>
</dbReference>
<sequence>MMDQDLPHLNQALRFGASKGALDIRILTHNIRYATEFPFKGEELWRVRCPRLCSELAFNSAEPSTFICLQEVLHCQLIDIHAALNSSKTSSGEWAYIGVGRDDGREAGEYSPIFYRSSIWKLQSWKTRWLSPTPEVPSRGWDAGNPRVVTIGTFIHVSSGQTVAILCTHFDNEGSQSRRESAKLILTAIDSLTAVQDVSAVVVAGDLNSPPADESYQIMTSQDSAMEDVCLQVPKEKRYGDEVTYTSFGYVDNDPVRIDFIISRKGDKITYRTYGVLTNHFDDGVYLSDHRACVADILLELA</sequence>